<keyword evidence="4 8" id="KW-1133">Transmembrane helix</keyword>
<evidence type="ECO:0000313" key="9">
    <source>
        <dbReference type="Proteomes" id="UP000694925"/>
    </source>
</evidence>
<keyword evidence="7 8" id="KW-0807">Transducer</keyword>
<evidence type="ECO:0000256" key="5">
    <source>
        <dbReference type="ARBA" id="ARBA00023136"/>
    </source>
</evidence>
<dbReference type="GO" id="GO:0030424">
    <property type="term" value="C:axon"/>
    <property type="evidence" value="ECO:0007669"/>
    <property type="project" value="TreeGrafter"/>
</dbReference>
<proteinExistence type="inferred from homology"/>
<feature type="transmembrane region" description="Helical" evidence="8">
    <location>
        <begin position="12"/>
        <end position="34"/>
    </location>
</feature>
<feature type="transmembrane region" description="Helical" evidence="8">
    <location>
        <begin position="326"/>
        <end position="348"/>
    </location>
</feature>
<evidence type="ECO:0000256" key="2">
    <source>
        <dbReference type="ARBA" id="ARBA00022475"/>
    </source>
</evidence>
<feature type="transmembrane region" description="Helical" evidence="8">
    <location>
        <begin position="65"/>
        <end position="86"/>
    </location>
</feature>
<dbReference type="AlphaFoldDB" id="A0AAJ7JG46"/>
<dbReference type="PANTHER" id="PTHR21143">
    <property type="entry name" value="INVERTEBRATE GUSTATORY RECEPTOR"/>
    <property type="match status" value="1"/>
</dbReference>
<name>A0AAJ7JG46_9HYME</name>
<keyword evidence="6 8" id="KW-0675">Receptor</keyword>
<dbReference type="GeneID" id="108632145"/>
<comment type="caution">
    <text evidence="8">Lacks conserved residue(s) required for the propagation of feature annotation.</text>
</comment>
<evidence type="ECO:0000256" key="3">
    <source>
        <dbReference type="ARBA" id="ARBA00022692"/>
    </source>
</evidence>
<evidence type="ECO:0000256" key="7">
    <source>
        <dbReference type="ARBA" id="ARBA00023224"/>
    </source>
</evidence>
<dbReference type="KEGG" id="ccal:108632145"/>
<dbReference type="GO" id="GO:0030425">
    <property type="term" value="C:dendrite"/>
    <property type="evidence" value="ECO:0007669"/>
    <property type="project" value="TreeGrafter"/>
</dbReference>
<comment type="subcellular location">
    <subcellularLocation>
        <location evidence="1 8">Cell membrane</location>
        <topology evidence="1 8">Multi-pass membrane protein</topology>
    </subcellularLocation>
</comment>
<organism evidence="9 10">
    <name type="scientific">Ceratina calcarata</name>
    <dbReference type="NCBI Taxonomy" id="156304"/>
    <lineage>
        <taxon>Eukaryota</taxon>
        <taxon>Metazoa</taxon>
        <taxon>Ecdysozoa</taxon>
        <taxon>Arthropoda</taxon>
        <taxon>Hexapoda</taxon>
        <taxon>Insecta</taxon>
        <taxon>Pterygota</taxon>
        <taxon>Neoptera</taxon>
        <taxon>Endopterygota</taxon>
        <taxon>Hymenoptera</taxon>
        <taxon>Apocrita</taxon>
        <taxon>Aculeata</taxon>
        <taxon>Apoidea</taxon>
        <taxon>Anthophila</taxon>
        <taxon>Apidae</taxon>
        <taxon>Ceratina</taxon>
        <taxon>Zadontomerus</taxon>
    </lineage>
</organism>
<comment type="similarity">
    <text evidence="8">Belongs to the insect chemoreceptor superfamily. Gustatory receptor (GR) family.</text>
</comment>
<dbReference type="InterPro" id="IPR013604">
    <property type="entry name" value="7TM_chemorcpt"/>
</dbReference>
<dbReference type="GO" id="GO:0007165">
    <property type="term" value="P:signal transduction"/>
    <property type="evidence" value="ECO:0007669"/>
    <property type="project" value="UniProtKB-KW"/>
</dbReference>
<feature type="transmembrane region" description="Helical" evidence="8">
    <location>
        <begin position="205"/>
        <end position="228"/>
    </location>
</feature>
<dbReference type="GO" id="GO:0007635">
    <property type="term" value="P:chemosensory behavior"/>
    <property type="evidence" value="ECO:0007669"/>
    <property type="project" value="TreeGrafter"/>
</dbReference>
<gene>
    <name evidence="10" type="primary">LOC108632145</name>
</gene>
<dbReference type="Proteomes" id="UP000694925">
    <property type="component" value="Unplaced"/>
</dbReference>
<keyword evidence="5 8" id="KW-0472">Membrane</keyword>
<keyword evidence="2 8" id="KW-1003">Cell membrane</keyword>
<evidence type="ECO:0000256" key="1">
    <source>
        <dbReference type="ARBA" id="ARBA00004651"/>
    </source>
</evidence>
<dbReference type="RefSeq" id="XP_017892007.2">
    <property type="nucleotide sequence ID" value="XM_018036518.2"/>
</dbReference>
<evidence type="ECO:0000256" key="8">
    <source>
        <dbReference type="RuleBase" id="RU363108"/>
    </source>
</evidence>
<dbReference type="PANTHER" id="PTHR21143:SF104">
    <property type="entry name" value="GUSTATORY RECEPTOR 8A-RELATED"/>
    <property type="match status" value="1"/>
</dbReference>
<protein>
    <recommendedName>
        <fullName evidence="8">Gustatory receptor</fullName>
    </recommendedName>
</protein>
<feature type="transmembrane region" description="Helical" evidence="8">
    <location>
        <begin position="106"/>
        <end position="128"/>
    </location>
</feature>
<accession>A0AAJ7JG46</accession>
<reference evidence="10" key="1">
    <citation type="submission" date="2025-08" db="UniProtKB">
        <authorList>
            <consortium name="RefSeq"/>
        </authorList>
    </citation>
    <scope>IDENTIFICATION</scope>
    <source>
        <tissue evidence="10">Whole body</tissue>
    </source>
</reference>
<dbReference type="GO" id="GO:0005886">
    <property type="term" value="C:plasma membrane"/>
    <property type="evidence" value="ECO:0007669"/>
    <property type="project" value="UniProtKB-SubCell"/>
</dbReference>
<evidence type="ECO:0000256" key="6">
    <source>
        <dbReference type="ARBA" id="ARBA00023170"/>
    </source>
</evidence>
<evidence type="ECO:0000256" key="4">
    <source>
        <dbReference type="ARBA" id="ARBA00022989"/>
    </source>
</evidence>
<dbReference type="Pfam" id="PF08395">
    <property type="entry name" value="7tm_7"/>
    <property type="match status" value="1"/>
</dbReference>
<evidence type="ECO:0000313" key="10">
    <source>
        <dbReference type="RefSeq" id="XP_017892007.2"/>
    </source>
</evidence>
<keyword evidence="9" id="KW-1185">Reference proteome</keyword>
<sequence>MNDIGWVAYQEISYTFILWVSIVVSCVSVVFGFVHTKDLRQIIRRCEQVDDTLESFSVKREYTKFFWSVVRIIPIWILTMFCLYAVDTYWMTDELGVMHGIRLCFLVHVPFTVNSMVILSFCTFMRVLKDKLRKLNVAMCEVSRLSNAANDVEAKYVKHDSRASRKIVVAMNYVNRKRVVQHFLQTSRHVHLEIVRISDVLNGSYCYQLLLELVVEFTLIIGLLYNVYFELMKLNSPSEIWGNKGIAAMSFWLLMNVGKIVAVNNFCTALHNEATVTGQYLRELEGSYSDENIRDEMQQFSMQLVLHPLCFSAGGFVYLNNRLTKMFFGTIMTYMAILVQMSSTPTAIRSLTQVVND</sequence>
<dbReference type="GO" id="GO:0050909">
    <property type="term" value="P:sensory perception of taste"/>
    <property type="evidence" value="ECO:0007669"/>
    <property type="project" value="InterPro"/>
</dbReference>
<keyword evidence="3 8" id="KW-0812">Transmembrane</keyword>
<comment type="function">
    <text evidence="8">Gustatory receptor which mediates acceptance or avoidance behavior, depending on its substrates.</text>
</comment>
<dbReference type="GO" id="GO:0043025">
    <property type="term" value="C:neuronal cell body"/>
    <property type="evidence" value="ECO:0007669"/>
    <property type="project" value="TreeGrafter"/>
</dbReference>
<dbReference type="GO" id="GO:0008049">
    <property type="term" value="P:male courtship behavior"/>
    <property type="evidence" value="ECO:0007669"/>
    <property type="project" value="TreeGrafter"/>
</dbReference>